<name>A0A1W2A8L7_9FIRM</name>
<dbReference type="InterPro" id="IPR006204">
    <property type="entry name" value="GHMP_kinase_N_dom"/>
</dbReference>
<dbReference type="GO" id="GO:0005737">
    <property type="term" value="C:cytoplasm"/>
    <property type="evidence" value="ECO:0007669"/>
    <property type="project" value="UniProtKB-SubCell"/>
</dbReference>
<dbReference type="AlphaFoldDB" id="A0A1W2A8L7"/>
<comment type="pathway">
    <text evidence="1 13">Amino-acid biosynthesis; L-threonine biosynthesis; L-threonine from L-aspartate: step 4/5.</text>
</comment>
<dbReference type="InterPro" id="IPR020568">
    <property type="entry name" value="Ribosomal_Su5_D2-typ_SF"/>
</dbReference>
<dbReference type="Gene3D" id="3.30.230.10">
    <property type="match status" value="1"/>
</dbReference>
<evidence type="ECO:0000256" key="3">
    <source>
        <dbReference type="ARBA" id="ARBA00012078"/>
    </source>
</evidence>
<dbReference type="UniPathway" id="UPA00050">
    <property type="reaction ID" value="UER00064"/>
</dbReference>
<comment type="subcellular location">
    <subcellularLocation>
        <location evidence="13">Cytoplasm</location>
    </subcellularLocation>
</comment>
<evidence type="ECO:0000256" key="10">
    <source>
        <dbReference type="ARBA" id="ARBA00022840"/>
    </source>
</evidence>
<keyword evidence="17" id="KW-1185">Reference proteome</keyword>
<protein>
    <recommendedName>
        <fullName evidence="4 13">Homoserine kinase</fullName>
        <shortName evidence="13">HK</shortName>
        <shortName evidence="13">HSK</shortName>
        <ecNumber evidence="3 13">2.7.1.39</ecNumber>
    </recommendedName>
</protein>
<evidence type="ECO:0000313" key="17">
    <source>
        <dbReference type="Proteomes" id="UP000192738"/>
    </source>
</evidence>
<evidence type="ECO:0000256" key="4">
    <source>
        <dbReference type="ARBA" id="ARBA00017858"/>
    </source>
</evidence>
<evidence type="ECO:0000256" key="7">
    <source>
        <dbReference type="ARBA" id="ARBA00022697"/>
    </source>
</evidence>
<dbReference type="InterPro" id="IPR014721">
    <property type="entry name" value="Ribsml_uS5_D2-typ_fold_subgr"/>
</dbReference>
<proteinExistence type="inferred from homology"/>
<feature type="domain" description="GHMP kinase C-terminal" evidence="15">
    <location>
        <begin position="205"/>
        <end position="279"/>
    </location>
</feature>
<sequence length="301" mass="31201">MANTVKIRVPGTTANCGPGFDAVGIACTIYNDLELTLSDQGGISLEVAGEGAGAIPADASNVVVKAIQMVLTKTGYPANGIKLNMVNNIPLARGLGSSAAAIVGGLVAANELTGNRLTKEEILDMATAIEGHPDNVAPAIFGGITVSIMDSGTAKYLRFLPPKNFSMVAVIPEFNLSTKAARKVLPDSVPFADAVFNVSRTALLIGALCTGELKLLLHALEDRLHQPYREQLIPGMAQVLAAARQAGALGAALSGAGPCLLAFTADNSDEIGQAMVKAFNIHKVDARYQLLQIDTQGAIIV</sequence>
<dbReference type="HAMAP" id="MF_00384">
    <property type="entry name" value="Homoser_kinase"/>
    <property type="match status" value="1"/>
</dbReference>
<evidence type="ECO:0000256" key="12">
    <source>
        <dbReference type="ARBA" id="ARBA00049954"/>
    </source>
</evidence>
<dbReference type="PROSITE" id="PS00627">
    <property type="entry name" value="GHMP_KINASES_ATP"/>
    <property type="match status" value="1"/>
</dbReference>
<gene>
    <name evidence="13" type="primary">thrB</name>
    <name evidence="16" type="ORF">SAMN04488500_105155</name>
</gene>
<keyword evidence="9 13" id="KW-0418">Kinase</keyword>
<feature type="domain" description="GHMP kinase N-terminal" evidence="14">
    <location>
        <begin position="61"/>
        <end position="143"/>
    </location>
</feature>
<dbReference type="STRING" id="112901.SAMN04488500_105155"/>
<organism evidence="16 17">
    <name type="scientific">Sporomusa malonica</name>
    <dbReference type="NCBI Taxonomy" id="112901"/>
    <lineage>
        <taxon>Bacteria</taxon>
        <taxon>Bacillati</taxon>
        <taxon>Bacillota</taxon>
        <taxon>Negativicutes</taxon>
        <taxon>Selenomonadales</taxon>
        <taxon>Sporomusaceae</taxon>
        <taxon>Sporomusa</taxon>
    </lineage>
</organism>
<evidence type="ECO:0000256" key="8">
    <source>
        <dbReference type="ARBA" id="ARBA00022741"/>
    </source>
</evidence>
<dbReference type="InterPro" id="IPR006203">
    <property type="entry name" value="GHMP_knse_ATP-bd_CS"/>
</dbReference>
<dbReference type="PANTHER" id="PTHR20861:SF1">
    <property type="entry name" value="HOMOSERINE KINASE"/>
    <property type="match status" value="1"/>
</dbReference>
<dbReference type="PIRSF" id="PIRSF000676">
    <property type="entry name" value="Homoser_kin"/>
    <property type="match status" value="1"/>
</dbReference>
<evidence type="ECO:0000256" key="11">
    <source>
        <dbReference type="ARBA" id="ARBA00049375"/>
    </source>
</evidence>
<dbReference type="OrthoDB" id="9769912at2"/>
<dbReference type="InterPro" id="IPR036554">
    <property type="entry name" value="GHMP_kinase_C_sf"/>
</dbReference>
<keyword evidence="5 13" id="KW-0028">Amino-acid biosynthesis</keyword>
<dbReference type="EMBL" id="FWXI01000005">
    <property type="protein sequence ID" value="SMC56986.1"/>
    <property type="molecule type" value="Genomic_DNA"/>
</dbReference>
<evidence type="ECO:0000259" key="15">
    <source>
        <dbReference type="Pfam" id="PF08544"/>
    </source>
</evidence>
<evidence type="ECO:0000256" key="5">
    <source>
        <dbReference type="ARBA" id="ARBA00022605"/>
    </source>
</evidence>
<dbReference type="Gene3D" id="3.30.70.890">
    <property type="entry name" value="GHMP kinase, C-terminal domain"/>
    <property type="match status" value="1"/>
</dbReference>
<dbReference type="RefSeq" id="WP_084575082.1">
    <property type="nucleotide sequence ID" value="NZ_CP155572.1"/>
</dbReference>
<comment type="catalytic activity">
    <reaction evidence="11 13">
        <text>L-homoserine + ATP = O-phospho-L-homoserine + ADP + H(+)</text>
        <dbReference type="Rhea" id="RHEA:13985"/>
        <dbReference type="ChEBI" id="CHEBI:15378"/>
        <dbReference type="ChEBI" id="CHEBI:30616"/>
        <dbReference type="ChEBI" id="CHEBI:57476"/>
        <dbReference type="ChEBI" id="CHEBI:57590"/>
        <dbReference type="ChEBI" id="CHEBI:456216"/>
        <dbReference type="EC" id="2.7.1.39"/>
    </reaction>
</comment>
<dbReference type="Pfam" id="PF00288">
    <property type="entry name" value="GHMP_kinases_N"/>
    <property type="match status" value="1"/>
</dbReference>
<comment type="similarity">
    <text evidence="2 13">Belongs to the GHMP kinase family. Homoserine kinase subfamily.</text>
</comment>
<evidence type="ECO:0000313" key="16">
    <source>
        <dbReference type="EMBL" id="SMC56986.1"/>
    </source>
</evidence>
<dbReference type="SUPFAM" id="SSF55060">
    <property type="entry name" value="GHMP Kinase, C-terminal domain"/>
    <property type="match status" value="1"/>
</dbReference>
<dbReference type="NCBIfam" id="NF002288">
    <property type="entry name" value="PRK01212.1-4"/>
    <property type="match status" value="1"/>
</dbReference>
<reference evidence="16 17" key="1">
    <citation type="submission" date="2017-04" db="EMBL/GenBank/DDBJ databases">
        <authorList>
            <person name="Afonso C.L."/>
            <person name="Miller P.J."/>
            <person name="Scott M.A."/>
            <person name="Spackman E."/>
            <person name="Goraichik I."/>
            <person name="Dimitrov K.M."/>
            <person name="Suarez D.L."/>
            <person name="Swayne D.E."/>
        </authorList>
    </citation>
    <scope>NUCLEOTIDE SEQUENCE [LARGE SCALE GENOMIC DNA]</scope>
    <source>
        <strain evidence="16 17">DSM 5090</strain>
    </source>
</reference>
<dbReference type="EC" id="2.7.1.39" evidence="3 13"/>
<dbReference type="InterPro" id="IPR013750">
    <property type="entry name" value="GHMP_kinase_C_dom"/>
</dbReference>
<keyword evidence="8 13" id="KW-0547">Nucleotide-binding</keyword>
<dbReference type="NCBIfam" id="TIGR00191">
    <property type="entry name" value="thrB"/>
    <property type="match status" value="1"/>
</dbReference>
<keyword evidence="13" id="KW-0963">Cytoplasm</keyword>
<comment type="function">
    <text evidence="12 13">Catalyzes the ATP-dependent phosphorylation of L-homoserine to L-homoserine phosphate.</text>
</comment>
<dbReference type="PANTHER" id="PTHR20861">
    <property type="entry name" value="HOMOSERINE/4-DIPHOSPHOCYTIDYL-2-C-METHYL-D-ERYTHRITOL KINASE"/>
    <property type="match status" value="1"/>
</dbReference>
<dbReference type="GO" id="GO:0004413">
    <property type="term" value="F:homoserine kinase activity"/>
    <property type="evidence" value="ECO:0007669"/>
    <property type="project" value="UniProtKB-UniRule"/>
</dbReference>
<keyword evidence="10 13" id="KW-0067">ATP-binding</keyword>
<accession>A0A1W2A8L7</accession>
<dbReference type="Pfam" id="PF08544">
    <property type="entry name" value="GHMP_kinases_C"/>
    <property type="match status" value="1"/>
</dbReference>
<evidence type="ECO:0000256" key="6">
    <source>
        <dbReference type="ARBA" id="ARBA00022679"/>
    </source>
</evidence>
<dbReference type="SUPFAM" id="SSF54211">
    <property type="entry name" value="Ribosomal protein S5 domain 2-like"/>
    <property type="match status" value="1"/>
</dbReference>
<feature type="binding site" evidence="13">
    <location>
        <begin position="90"/>
        <end position="100"/>
    </location>
    <ligand>
        <name>ATP</name>
        <dbReference type="ChEBI" id="CHEBI:30616"/>
    </ligand>
</feature>
<evidence type="ECO:0000256" key="9">
    <source>
        <dbReference type="ARBA" id="ARBA00022777"/>
    </source>
</evidence>
<keyword evidence="6 13" id="KW-0808">Transferase</keyword>
<evidence type="ECO:0000256" key="13">
    <source>
        <dbReference type="HAMAP-Rule" id="MF_00384"/>
    </source>
</evidence>
<dbReference type="PRINTS" id="PR00958">
    <property type="entry name" value="HOMSERKINASE"/>
</dbReference>
<dbReference type="InterPro" id="IPR000870">
    <property type="entry name" value="Homoserine_kinase"/>
</dbReference>
<keyword evidence="7 13" id="KW-0791">Threonine biosynthesis</keyword>
<dbReference type="Proteomes" id="UP000192738">
    <property type="component" value="Unassembled WGS sequence"/>
</dbReference>
<evidence type="ECO:0000259" key="14">
    <source>
        <dbReference type="Pfam" id="PF00288"/>
    </source>
</evidence>
<evidence type="ECO:0000256" key="2">
    <source>
        <dbReference type="ARBA" id="ARBA00007370"/>
    </source>
</evidence>
<dbReference type="GO" id="GO:0005524">
    <property type="term" value="F:ATP binding"/>
    <property type="evidence" value="ECO:0007669"/>
    <property type="project" value="UniProtKB-UniRule"/>
</dbReference>
<evidence type="ECO:0000256" key="1">
    <source>
        <dbReference type="ARBA" id="ARBA00005015"/>
    </source>
</evidence>
<dbReference type="GO" id="GO:0009088">
    <property type="term" value="P:threonine biosynthetic process"/>
    <property type="evidence" value="ECO:0007669"/>
    <property type="project" value="UniProtKB-UniRule"/>
</dbReference>